<evidence type="ECO:0000256" key="7">
    <source>
        <dbReference type="RuleBase" id="RU369079"/>
    </source>
</evidence>
<feature type="transmembrane region" description="Helical" evidence="7">
    <location>
        <begin position="386"/>
        <end position="409"/>
    </location>
</feature>
<dbReference type="GO" id="GO:0005886">
    <property type="term" value="C:plasma membrane"/>
    <property type="evidence" value="ECO:0007669"/>
    <property type="project" value="UniProtKB-SubCell"/>
</dbReference>
<sequence>MEYIALGLFALVLIALMFGFPVAFTLSGVSLIFALGATLFGAFDMAFLNSVPNRIFSIMNNTTLLAVPLFVFMGIMLEQSKIAEQLLTTMDEVMRGFIGGLGISVILVGALLAASTGIVGATVVTMGLLALPTMIKQGYCPKLATGTICASGTLGQIIPPSIVLILLGDVLSSAYQQAQLNQGIFSPETLSVGDLFIGALLPGMLLVLFYILYVFGMAWLKPETAPGLSSASIPAGIWTRVLGSLLPPLVLIILVLGSILGGFATPTEAASIGALGALVLAALKNRLNLAILNQVMRDTLMVTSMIFMIFIGAAFFSLVFKGLGGDDLIHGLLADLPGGVFTAMLLVMVFMFVLGFFLDFIEITYVVVPIVAPILLMMGIDPIWLGIMIAINLQTAFLTPPFGFALFYLRGVAPQGVKTKDIYLGVMPFIGIQLLVLCLIAYWPELATWLPAQQSNSY</sequence>
<dbReference type="GO" id="GO:0022857">
    <property type="term" value="F:transmembrane transporter activity"/>
    <property type="evidence" value="ECO:0007669"/>
    <property type="project" value="UniProtKB-UniRule"/>
</dbReference>
<organism evidence="9 10">
    <name type="scientific">Thiosulfativibrio zosterae</name>
    <dbReference type="NCBI Taxonomy" id="2675053"/>
    <lineage>
        <taxon>Bacteria</taxon>
        <taxon>Pseudomonadati</taxon>
        <taxon>Pseudomonadota</taxon>
        <taxon>Gammaproteobacteria</taxon>
        <taxon>Thiotrichales</taxon>
        <taxon>Piscirickettsiaceae</taxon>
        <taxon>Thiosulfativibrio</taxon>
    </lineage>
</organism>
<feature type="transmembrane region" description="Helical" evidence="7">
    <location>
        <begin position="195"/>
        <end position="220"/>
    </location>
</feature>
<keyword evidence="5 7" id="KW-1133">Transmembrane helix</keyword>
<evidence type="ECO:0000256" key="2">
    <source>
        <dbReference type="ARBA" id="ARBA00022475"/>
    </source>
</evidence>
<dbReference type="RefSeq" id="WP_173289874.1">
    <property type="nucleotide sequence ID" value="NZ_AP021888.1"/>
</dbReference>
<feature type="transmembrane region" description="Helical" evidence="7">
    <location>
        <begin position="421"/>
        <end position="443"/>
    </location>
</feature>
<dbReference type="KEGG" id="tzo:THMIRHAT_01900"/>
<dbReference type="AlphaFoldDB" id="A0A6F8PK57"/>
<evidence type="ECO:0000256" key="3">
    <source>
        <dbReference type="ARBA" id="ARBA00022519"/>
    </source>
</evidence>
<evidence type="ECO:0000259" key="8">
    <source>
        <dbReference type="Pfam" id="PF06808"/>
    </source>
</evidence>
<evidence type="ECO:0000256" key="6">
    <source>
        <dbReference type="ARBA" id="ARBA00023136"/>
    </source>
</evidence>
<proteinExistence type="inferred from homology"/>
<evidence type="ECO:0000313" key="10">
    <source>
        <dbReference type="Proteomes" id="UP000501466"/>
    </source>
</evidence>
<dbReference type="Proteomes" id="UP000501466">
    <property type="component" value="Chromosome"/>
</dbReference>
<keyword evidence="10" id="KW-1185">Reference proteome</keyword>
<evidence type="ECO:0000256" key="4">
    <source>
        <dbReference type="ARBA" id="ARBA00022692"/>
    </source>
</evidence>
<feature type="transmembrane region" description="Helical" evidence="7">
    <location>
        <begin position="241"/>
        <end position="263"/>
    </location>
</feature>
<protein>
    <recommendedName>
        <fullName evidence="7">TRAP transporter large permease protein</fullName>
    </recommendedName>
</protein>
<keyword evidence="6 7" id="KW-0472">Membrane</keyword>
<feature type="transmembrane region" description="Helical" evidence="7">
    <location>
        <begin position="142"/>
        <end position="167"/>
    </location>
</feature>
<dbReference type="PANTHER" id="PTHR33362">
    <property type="entry name" value="SIALIC ACID TRAP TRANSPORTER PERMEASE PROTEIN SIAT-RELATED"/>
    <property type="match status" value="1"/>
</dbReference>
<keyword evidence="4 7" id="KW-0812">Transmembrane</keyword>
<evidence type="ECO:0000256" key="5">
    <source>
        <dbReference type="ARBA" id="ARBA00022989"/>
    </source>
</evidence>
<feature type="transmembrane region" description="Helical" evidence="7">
    <location>
        <begin position="340"/>
        <end position="358"/>
    </location>
</feature>
<keyword evidence="2" id="KW-1003">Cell membrane</keyword>
<gene>
    <name evidence="9" type="ORF">THMIRHAT_01900</name>
</gene>
<dbReference type="NCBIfam" id="TIGR00786">
    <property type="entry name" value="dctM"/>
    <property type="match status" value="1"/>
</dbReference>
<comment type="subunit">
    <text evidence="7">The complex comprises the extracytoplasmic solute receptor protein and the two transmembrane proteins.</text>
</comment>
<feature type="transmembrane region" description="Helical" evidence="7">
    <location>
        <begin position="97"/>
        <end position="130"/>
    </location>
</feature>
<dbReference type="PANTHER" id="PTHR33362:SF7">
    <property type="entry name" value="SLL1103 PROTEIN"/>
    <property type="match status" value="1"/>
</dbReference>
<reference evidence="10" key="1">
    <citation type="submission" date="2019-11" db="EMBL/GenBank/DDBJ databases">
        <title>Isolation and characterization of two novel species in the genus Thiomicrorhabdus.</title>
        <authorList>
            <person name="Mochizuki J."/>
            <person name="Kojima H."/>
            <person name="Fukui M."/>
        </authorList>
    </citation>
    <scope>NUCLEOTIDE SEQUENCE [LARGE SCALE GENOMIC DNA]</scope>
    <source>
        <strain evidence="10">AkT22</strain>
    </source>
</reference>
<feature type="transmembrane region" description="Helical" evidence="7">
    <location>
        <begin position="55"/>
        <end position="77"/>
    </location>
</feature>
<name>A0A6F8PK57_9GAMM</name>
<evidence type="ECO:0000256" key="1">
    <source>
        <dbReference type="ARBA" id="ARBA00004429"/>
    </source>
</evidence>
<dbReference type="EMBL" id="AP021888">
    <property type="protein sequence ID" value="BBP42444.1"/>
    <property type="molecule type" value="Genomic_DNA"/>
</dbReference>
<feature type="transmembrane region" description="Helical" evidence="7">
    <location>
        <begin position="363"/>
        <end position="380"/>
    </location>
</feature>
<comment type="function">
    <text evidence="7">Part of the tripartite ATP-independent periplasmic (TRAP) transport system.</text>
</comment>
<keyword evidence="7" id="KW-0813">Transport</keyword>
<feature type="domain" description="TRAP C4-dicarboxylate transport system permease DctM subunit" evidence="8">
    <location>
        <begin position="10"/>
        <end position="446"/>
    </location>
</feature>
<dbReference type="InterPro" id="IPR004681">
    <property type="entry name" value="TRAP_DctM"/>
</dbReference>
<dbReference type="Pfam" id="PF06808">
    <property type="entry name" value="DctM"/>
    <property type="match status" value="1"/>
</dbReference>
<dbReference type="PIRSF" id="PIRSF006066">
    <property type="entry name" value="HI0050"/>
    <property type="match status" value="1"/>
</dbReference>
<feature type="transmembrane region" description="Helical" evidence="7">
    <location>
        <begin position="299"/>
        <end position="320"/>
    </location>
</feature>
<feature type="transmembrane region" description="Helical" evidence="7">
    <location>
        <begin position="269"/>
        <end position="287"/>
    </location>
</feature>
<accession>A0A6F8PK57</accession>
<feature type="transmembrane region" description="Helical" evidence="7">
    <location>
        <begin position="29"/>
        <end position="48"/>
    </location>
</feature>
<evidence type="ECO:0000313" key="9">
    <source>
        <dbReference type="EMBL" id="BBP42444.1"/>
    </source>
</evidence>
<dbReference type="InterPro" id="IPR010656">
    <property type="entry name" value="DctM"/>
</dbReference>
<comment type="subcellular location">
    <subcellularLocation>
        <location evidence="1 7">Cell inner membrane</location>
        <topology evidence="1 7">Multi-pass membrane protein</topology>
    </subcellularLocation>
</comment>
<keyword evidence="3 7" id="KW-0997">Cell inner membrane</keyword>
<comment type="similarity">
    <text evidence="7">Belongs to the TRAP transporter large permease family.</text>
</comment>